<evidence type="ECO:0000313" key="5">
    <source>
        <dbReference type="EMBL" id="MEH2552732.1"/>
    </source>
</evidence>
<dbReference type="Gene3D" id="3.30.450.20">
    <property type="entry name" value="PAS domain"/>
    <property type="match status" value="3"/>
</dbReference>
<feature type="domain" description="PAS" evidence="3">
    <location>
        <begin position="30"/>
        <end position="66"/>
    </location>
</feature>
<evidence type="ECO:0000259" key="3">
    <source>
        <dbReference type="PROSITE" id="PS50112"/>
    </source>
</evidence>
<protein>
    <submittedName>
        <fullName evidence="5">Methyl-accepting chemotaxis protein</fullName>
    </submittedName>
</protein>
<dbReference type="PRINTS" id="PR00260">
    <property type="entry name" value="CHEMTRNSDUCR"/>
</dbReference>
<feature type="domain" description="PAC" evidence="4">
    <location>
        <begin position="205"/>
        <end position="257"/>
    </location>
</feature>
<dbReference type="InterPro" id="IPR001610">
    <property type="entry name" value="PAC"/>
</dbReference>
<dbReference type="InterPro" id="IPR000014">
    <property type="entry name" value="PAS"/>
</dbReference>
<dbReference type="SUPFAM" id="SSF58104">
    <property type="entry name" value="Methyl-accepting chemotaxis protein (MCP) signaling domain"/>
    <property type="match status" value="1"/>
</dbReference>
<accession>A0ABU8B2J5</accession>
<comment type="caution">
    <text evidence="5">The sequence shown here is derived from an EMBL/GenBank/DDBJ whole genome shotgun (WGS) entry which is preliminary data.</text>
</comment>
<evidence type="ECO:0000313" key="6">
    <source>
        <dbReference type="Proteomes" id="UP001364224"/>
    </source>
</evidence>
<feature type="domain" description="PAC" evidence="4">
    <location>
        <begin position="83"/>
        <end position="135"/>
    </location>
</feature>
<dbReference type="PANTHER" id="PTHR24422">
    <property type="entry name" value="CHEMOTAXIS PROTEIN METHYLTRANSFERASE"/>
    <property type="match status" value="1"/>
</dbReference>
<dbReference type="SMART" id="SM00091">
    <property type="entry name" value="PAS"/>
    <property type="match status" value="3"/>
</dbReference>
<dbReference type="InterPro" id="IPR013655">
    <property type="entry name" value="PAS_fold_3"/>
</dbReference>
<dbReference type="NCBIfam" id="TIGR00229">
    <property type="entry name" value="sensory_box"/>
    <property type="match status" value="3"/>
</dbReference>
<keyword evidence="6" id="KW-1185">Reference proteome</keyword>
<dbReference type="PANTHER" id="PTHR24422:SF10">
    <property type="entry name" value="CHEMOTAXIS PROTEIN METHYLTRANSFERASE 2"/>
    <property type="match status" value="1"/>
</dbReference>
<dbReference type="InterPro" id="IPR035965">
    <property type="entry name" value="PAS-like_dom_sf"/>
</dbReference>
<evidence type="ECO:0000256" key="1">
    <source>
        <dbReference type="PROSITE-ProRule" id="PRU00284"/>
    </source>
</evidence>
<dbReference type="Pfam" id="PF00015">
    <property type="entry name" value="MCPsignal"/>
    <property type="match status" value="1"/>
</dbReference>
<dbReference type="InterPro" id="IPR000700">
    <property type="entry name" value="PAS-assoc_C"/>
</dbReference>
<dbReference type="SUPFAM" id="SSF55785">
    <property type="entry name" value="PYP-like sensor domain (PAS domain)"/>
    <property type="match status" value="3"/>
</dbReference>
<keyword evidence="1" id="KW-0807">Transducer</keyword>
<dbReference type="EMBL" id="JAZHRV010000001">
    <property type="protein sequence ID" value="MEH2552732.1"/>
    <property type="molecule type" value="Genomic_DNA"/>
</dbReference>
<dbReference type="Gene3D" id="1.10.287.950">
    <property type="entry name" value="Methyl-accepting chemotaxis protein"/>
    <property type="match status" value="1"/>
</dbReference>
<dbReference type="CDD" id="cd00130">
    <property type="entry name" value="PAS"/>
    <property type="match status" value="3"/>
</dbReference>
<dbReference type="SMART" id="SM00086">
    <property type="entry name" value="PAC"/>
    <property type="match status" value="3"/>
</dbReference>
<name>A0ABU8B2J5_9BRAD</name>
<dbReference type="RefSeq" id="WP_417021089.1">
    <property type="nucleotide sequence ID" value="NZ_JAZHRV010000001.1"/>
</dbReference>
<feature type="domain" description="PAS" evidence="3">
    <location>
        <begin position="146"/>
        <end position="176"/>
    </location>
</feature>
<dbReference type="InterPro" id="IPR004090">
    <property type="entry name" value="Chemotax_Me-accpt_rcpt"/>
</dbReference>
<evidence type="ECO:0000259" key="2">
    <source>
        <dbReference type="PROSITE" id="PS50111"/>
    </source>
</evidence>
<reference evidence="5 6" key="1">
    <citation type="submission" date="2024-02" db="EMBL/GenBank/DDBJ databases">
        <title>Adaptive strategies in a cosmopolitan and abundant soil bacterium.</title>
        <authorList>
            <person name="Carini P."/>
        </authorList>
    </citation>
    <scope>NUCLEOTIDE SEQUENCE [LARGE SCALE GENOMIC DNA]</scope>
    <source>
        <strain evidence="5 6">AZCC 1608</strain>
    </source>
</reference>
<sequence>MFQLLKNSSADKALADALGRSQAVIEFGMDGTILTANDNFLKALGYSLGEIQGKHHSMFVDPSERDGAAYRDFWAALRRGEYQAAEYKRIGKGAKEVWIQATYNPVLDGGGKPIKVVKFATDITARKIKSMEDASQIAAISRAQAVIAFEMDGTIVTANENFLKALGYTLAEIQGKHHSMFVEQAERNSAAYREFWAKLNRGETQSAEYKRIGKGGKEVWILASYNPVLDEKGKPFRVVKFATDITSQKLSTADLAGQIAAIGKSQAVIEFKMDGTIIGANQNFLRTVGYMLDEIRGRHHSMFVDPSEREGAAYREFWAALNRGEYQAAEYKRIGKGAKEVWIQASYNPILDLNGKPFKVVKYATDTTAQVLVRMGNERVRGMMETVAAGAEELNASVREISEAMTKSRETAATAVGRVEAADAQAKRLNEAAQAMSGIVELIGNITGQINLLALNATIESARAGEAGRGFAVVASEVKNLATQAKQATDKIGAEIGNLNGISGDVVGALDSIRQAIQGVSEYVTATAAAVEEQSTVTSEMSSSMQRAAAEAKAISQR</sequence>
<dbReference type="Pfam" id="PF08447">
    <property type="entry name" value="PAS_3"/>
    <property type="match status" value="3"/>
</dbReference>
<dbReference type="PROSITE" id="PS50113">
    <property type="entry name" value="PAC"/>
    <property type="match status" value="2"/>
</dbReference>
<proteinExistence type="predicted"/>
<dbReference type="PROSITE" id="PS50111">
    <property type="entry name" value="CHEMOTAXIS_TRANSDUC_2"/>
    <property type="match status" value="1"/>
</dbReference>
<gene>
    <name evidence="5" type="ORF">V1286_000261</name>
</gene>
<dbReference type="Proteomes" id="UP001364224">
    <property type="component" value="Unassembled WGS sequence"/>
</dbReference>
<organism evidence="5 6">
    <name type="scientific">Bradyrhizobium algeriense</name>
    <dbReference type="NCBI Taxonomy" id="634784"/>
    <lineage>
        <taxon>Bacteria</taxon>
        <taxon>Pseudomonadati</taxon>
        <taxon>Pseudomonadota</taxon>
        <taxon>Alphaproteobacteria</taxon>
        <taxon>Hyphomicrobiales</taxon>
        <taxon>Nitrobacteraceae</taxon>
        <taxon>Bradyrhizobium</taxon>
    </lineage>
</organism>
<dbReference type="PROSITE" id="PS50112">
    <property type="entry name" value="PAS"/>
    <property type="match status" value="2"/>
</dbReference>
<dbReference type="InterPro" id="IPR004089">
    <property type="entry name" value="MCPsignal_dom"/>
</dbReference>
<dbReference type="SMART" id="SM00283">
    <property type="entry name" value="MA"/>
    <property type="match status" value="1"/>
</dbReference>
<dbReference type="InterPro" id="IPR050903">
    <property type="entry name" value="Bact_Chemotaxis_MeTrfase"/>
</dbReference>
<feature type="domain" description="Methyl-accepting transducer" evidence="2">
    <location>
        <begin position="384"/>
        <end position="558"/>
    </location>
</feature>
<evidence type="ECO:0000259" key="4">
    <source>
        <dbReference type="PROSITE" id="PS50113"/>
    </source>
</evidence>